<name>A0AAV7URY0_PLEWA</name>
<reference evidence="2" key="1">
    <citation type="journal article" date="2022" name="bioRxiv">
        <title>Sequencing and chromosome-scale assembly of the giantPleurodeles waltlgenome.</title>
        <authorList>
            <person name="Brown T."/>
            <person name="Elewa A."/>
            <person name="Iarovenko S."/>
            <person name="Subramanian E."/>
            <person name="Araus A.J."/>
            <person name="Petzold A."/>
            <person name="Susuki M."/>
            <person name="Suzuki K.-i.T."/>
            <person name="Hayashi T."/>
            <person name="Toyoda A."/>
            <person name="Oliveira C."/>
            <person name="Osipova E."/>
            <person name="Leigh N.D."/>
            <person name="Simon A."/>
            <person name="Yun M.H."/>
        </authorList>
    </citation>
    <scope>NUCLEOTIDE SEQUENCE</scope>
    <source>
        <strain evidence="2">20211129_DDA</strain>
        <tissue evidence="2">Liver</tissue>
    </source>
</reference>
<keyword evidence="3" id="KW-1185">Reference proteome</keyword>
<accession>A0AAV7URY0</accession>
<comment type="caution">
    <text evidence="2">The sequence shown here is derived from an EMBL/GenBank/DDBJ whole genome shotgun (WGS) entry which is preliminary data.</text>
</comment>
<dbReference type="AlphaFoldDB" id="A0AAV7URY0"/>
<sequence length="131" mass="14217">MGCRAVHDEGLTGAMGISQQGDEAGQQDLGRAGAALRPQDEVKAGPERLAGWRLGGQRKLRLVEVWLLLGDGEVEWVLHPLVTHPWRSGDLPQYHCYGEVPHGTGRVRTVIALAPCSQPSLSLLSCNDFLQ</sequence>
<protein>
    <submittedName>
        <fullName evidence="2">Uncharacterized protein</fullName>
    </submittedName>
</protein>
<evidence type="ECO:0000256" key="1">
    <source>
        <dbReference type="SAM" id="MobiDB-lite"/>
    </source>
</evidence>
<dbReference type="Proteomes" id="UP001066276">
    <property type="component" value="Chromosome 2_2"/>
</dbReference>
<dbReference type="EMBL" id="JANPWB010000004">
    <property type="protein sequence ID" value="KAJ1191823.1"/>
    <property type="molecule type" value="Genomic_DNA"/>
</dbReference>
<feature type="region of interest" description="Disordered" evidence="1">
    <location>
        <begin position="14"/>
        <end position="42"/>
    </location>
</feature>
<gene>
    <name evidence="2" type="ORF">NDU88_001138</name>
</gene>
<evidence type="ECO:0000313" key="3">
    <source>
        <dbReference type="Proteomes" id="UP001066276"/>
    </source>
</evidence>
<evidence type="ECO:0000313" key="2">
    <source>
        <dbReference type="EMBL" id="KAJ1191823.1"/>
    </source>
</evidence>
<organism evidence="2 3">
    <name type="scientific">Pleurodeles waltl</name>
    <name type="common">Iberian ribbed newt</name>
    <dbReference type="NCBI Taxonomy" id="8319"/>
    <lineage>
        <taxon>Eukaryota</taxon>
        <taxon>Metazoa</taxon>
        <taxon>Chordata</taxon>
        <taxon>Craniata</taxon>
        <taxon>Vertebrata</taxon>
        <taxon>Euteleostomi</taxon>
        <taxon>Amphibia</taxon>
        <taxon>Batrachia</taxon>
        <taxon>Caudata</taxon>
        <taxon>Salamandroidea</taxon>
        <taxon>Salamandridae</taxon>
        <taxon>Pleurodelinae</taxon>
        <taxon>Pleurodeles</taxon>
    </lineage>
</organism>
<proteinExistence type="predicted"/>